<gene>
    <name evidence="5" type="ORF">I5677_03520</name>
</gene>
<evidence type="ECO:0000313" key="6">
    <source>
        <dbReference type="Proteomes" id="UP000623269"/>
    </source>
</evidence>
<keyword evidence="3" id="KW-0862">Zinc</keyword>
<dbReference type="InterPro" id="IPR001424">
    <property type="entry name" value="SOD_Cu_Zn_dom"/>
</dbReference>
<comment type="similarity">
    <text evidence="1 3">Belongs to the Cu-Zn superoxide dismutase family.</text>
</comment>
<name>A0A8J7HCE6_9FIRM</name>
<dbReference type="CDD" id="cd00305">
    <property type="entry name" value="Cu-Zn_Superoxide_Dismutase"/>
    <property type="match status" value="1"/>
</dbReference>
<dbReference type="InterPro" id="IPR024134">
    <property type="entry name" value="SOD_Cu/Zn_/chaperone"/>
</dbReference>
<comment type="function">
    <text evidence="2">Destroys radicals which are normally produced within the cells and which are toxic to biological systems. May play a role in favoring mycobacterial survival in phagocytes.</text>
</comment>
<reference evidence="5" key="1">
    <citation type="submission" date="2020-12" db="EMBL/GenBank/DDBJ databases">
        <title>M. sibirica DSM 26468T genome.</title>
        <authorList>
            <person name="Thieme N."/>
            <person name="Rettenmaier R."/>
            <person name="Zverlov V."/>
            <person name="Liebl W."/>
        </authorList>
    </citation>
    <scope>NUCLEOTIDE SEQUENCE</scope>
    <source>
        <strain evidence="5">DSM 26468</strain>
    </source>
</reference>
<proteinExistence type="inferred from homology"/>
<comment type="cofactor">
    <cofactor evidence="3">
        <name>Cu cation</name>
        <dbReference type="ChEBI" id="CHEBI:23378"/>
    </cofactor>
    <text evidence="3">Binds 1 copper ion per subunit.</text>
</comment>
<accession>A0A8J7HCE6</accession>
<dbReference type="PROSITE" id="PS00087">
    <property type="entry name" value="SOD_CU_ZN_1"/>
    <property type="match status" value="1"/>
</dbReference>
<dbReference type="Gene3D" id="2.60.40.200">
    <property type="entry name" value="Superoxide dismutase, copper/zinc binding domain"/>
    <property type="match status" value="1"/>
</dbReference>
<dbReference type="EMBL" id="JAEAGR010000002">
    <property type="protein sequence ID" value="MBH1939964.1"/>
    <property type="molecule type" value="Genomic_DNA"/>
</dbReference>
<evidence type="ECO:0000256" key="3">
    <source>
        <dbReference type="RuleBase" id="RU000393"/>
    </source>
</evidence>
<evidence type="ECO:0000256" key="1">
    <source>
        <dbReference type="ARBA" id="ARBA00010457"/>
    </source>
</evidence>
<comment type="catalytic activity">
    <reaction evidence="3">
        <text>2 superoxide + 2 H(+) = H2O2 + O2</text>
        <dbReference type="Rhea" id="RHEA:20696"/>
        <dbReference type="ChEBI" id="CHEBI:15378"/>
        <dbReference type="ChEBI" id="CHEBI:15379"/>
        <dbReference type="ChEBI" id="CHEBI:16240"/>
        <dbReference type="ChEBI" id="CHEBI:18421"/>
        <dbReference type="EC" id="1.15.1.1"/>
    </reaction>
</comment>
<keyword evidence="3" id="KW-0186">Copper</keyword>
<dbReference type="PANTHER" id="PTHR10003">
    <property type="entry name" value="SUPEROXIDE DISMUTASE CU-ZN -RELATED"/>
    <property type="match status" value="1"/>
</dbReference>
<keyword evidence="6" id="KW-1185">Reference proteome</keyword>
<dbReference type="AlphaFoldDB" id="A0A8J7HCE6"/>
<protein>
    <recommendedName>
        <fullName evidence="3">Superoxide dismutase [Cu-Zn]</fullName>
        <ecNumber evidence="3">1.15.1.1</ecNumber>
    </recommendedName>
</protein>
<dbReference type="Pfam" id="PF00080">
    <property type="entry name" value="Sod_Cu"/>
    <property type="match status" value="1"/>
</dbReference>
<dbReference type="GO" id="GO:0004784">
    <property type="term" value="F:superoxide dismutase activity"/>
    <property type="evidence" value="ECO:0007669"/>
    <property type="project" value="UniProtKB-EC"/>
</dbReference>
<evidence type="ECO:0000256" key="2">
    <source>
        <dbReference type="ARBA" id="ARBA00024900"/>
    </source>
</evidence>
<dbReference type="InterPro" id="IPR018152">
    <property type="entry name" value="SOD_Cu/Zn_BS"/>
</dbReference>
<keyword evidence="3" id="KW-0479">Metal-binding</keyword>
<organism evidence="5 6">
    <name type="scientific">Mobilitalea sibirica</name>
    <dbReference type="NCBI Taxonomy" id="1462919"/>
    <lineage>
        <taxon>Bacteria</taxon>
        <taxon>Bacillati</taxon>
        <taxon>Bacillota</taxon>
        <taxon>Clostridia</taxon>
        <taxon>Lachnospirales</taxon>
        <taxon>Lachnospiraceae</taxon>
        <taxon>Mobilitalea</taxon>
    </lineage>
</organism>
<dbReference type="InterPro" id="IPR036423">
    <property type="entry name" value="SOD-like_Cu/Zn_dom_sf"/>
</dbReference>
<dbReference type="EC" id="1.15.1.1" evidence="3"/>
<comment type="cofactor">
    <cofactor evidence="3">
        <name>Zn(2+)</name>
        <dbReference type="ChEBI" id="CHEBI:29105"/>
    </cofactor>
    <text evidence="3">Binds 1 zinc ion per subunit.</text>
</comment>
<sequence>MNSNDNRNYNNNAYIAAIVNGGPLAPEINGIVMFEHFEGGTIVTANIYGLPEFKPAKNGQAPIGPFGFHIHENGDCTVGNTESPFEAAGDHWNPDNQPHGNHAGDLPVLFSNNGYSYMSFYTNRFQPEEVIGKAVIIHQNPDDYRTQPAGDAGSRLACGVIDYVEEMYQ</sequence>
<evidence type="ECO:0000313" key="5">
    <source>
        <dbReference type="EMBL" id="MBH1939964.1"/>
    </source>
</evidence>
<dbReference type="PROSITE" id="PS00332">
    <property type="entry name" value="SOD_CU_ZN_2"/>
    <property type="match status" value="1"/>
</dbReference>
<dbReference type="SUPFAM" id="SSF49329">
    <property type="entry name" value="Cu,Zn superoxide dismutase-like"/>
    <property type="match status" value="1"/>
</dbReference>
<keyword evidence="3" id="KW-0560">Oxidoreductase</keyword>
<comment type="caution">
    <text evidence="5">The sequence shown here is derived from an EMBL/GenBank/DDBJ whole genome shotgun (WGS) entry which is preliminary data.</text>
</comment>
<dbReference type="Proteomes" id="UP000623269">
    <property type="component" value="Unassembled WGS sequence"/>
</dbReference>
<evidence type="ECO:0000259" key="4">
    <source>
        <dbReference type="Pfam" id="PF00080"/>
    </source>
</evidence>
<dbReference type="GO" id="GO:0005507">
    <property type="term" value="F:copper ion binding"/>
    <property type="evidence" value="ECO:0007669"/>
    <property type="project" value="InterPro"/>
</dbReference>
<feature type="domain" description="Superoxide dismutase copper/zinc binding" evidence="4">
    <location>
        <begin position="29"/>
        <end position="161"/>
    </location>
</feature>